<gene>
    <name evidence="3" type="ORF">AVDCRST_MAG01-01-4975</name>
</gene>
<name>A0A6J4R1F3_9ACTN</name>
<dbReference type="CDD" id="cd00077">
    <property type="entry name" value="HDc"/>
    <property type="match status" value="1"/>
</dbReference>
<evidence type="ECO:0000259" key="1">
    <source>
        <dbReference type="PROSITE" id="PS51831"/>
    </source>
</evidence>
<dbReference type="SUPFAM" id="SSF109604">
    <property type="entry name" value="HD-domain/PDEase-like"/>
    <property type="match status" value="1"/>
</dbReference>
<dbReference type="Gene3D" id="1.10.3210.10">
    <property type="entry name" value="Hypothetical protein af1432"/>
    <property type="match status" value="1"/>
</dbReference>
<dbReference type="EMBL" id="CADCUW010000651">
    <property type="protein sequence ID" value="CAA9454335.1"/>
    <property type="molecule type" value="Genomic_DNA"/>
</dbReference>
<proteinExistence type="predicted"/>
<dbReference type="InterPro" id="IPR037522">
    <property type="entry name" value="HD_GYP_dom"/>
</dbReference>
<dbReference type="Pfam" id="PF01590">
    <property type="entry name" value="GAF"/>
    <property type="match status" value="1"/>
</dbReference>
<dbReference type="AlphaFoldDB" id="A0A6J4R1F3"/>
<dbReference type="PANTHER" id="PTHR45228:SF4">
    <property type="entry name" value="LIPOPROTEIN"/>
    <property type="match status" value="1"/>
</dbReference>
<protein>
    <submittedName>
        <fullName evidence="3">Uncharacterized protein</fullName>
    </submittedName>
</protein>
<dbReference type="InterPro" id="IPR052020">
    <property type="entry name" value="Cyclic_di-GMP/3'3'-cGAMP_PDE"/>
</dbReference>
<dbReference type="PROSITE" id="PS51831">
    <property type="entry name" value="HD"/>
    <property type="match status" value="1"/>
</dbReference>
<organism evidence="3">
    <name type="scientific">uncultured Rubrobacteraceae bacterium</name>
    <dbReference type="NCBI Taxonomy" id="349277"/>
    <lineage>
        <taxon>Bacteria</taxon>
        <taxon>Bacillati</taxon>
        <taxon>Actinomycetota</taxon>
        <taxon>Rubrobacteria</taxon>
        <taxon>Rubrobacterales</taxon>
        <taxon>Rubrobacteraceae</taxon>
        <taxon>environmental samples</taxon>
    </lineage>
</organism>
<dbReference type="Gene3D" id="3.30.450.40">
    <property type="match status" value="1"/>
</dbReference>
<reference evidence="3" key="1">
    <citation type="submission" date="2020-02" db="EMBL/GenBank/DDBJ databases">
        <authorList>
            <person name="Meier V. D."/>
        </authorList>
    </citation>
    <scope>NUCLEOTIDE SEQUENCE</scope>
    <source>
        <strain evidence="3">AVDCRST_MAG01</strain>
    </source>
</reference>
<evidence type="ECO:0000259" key="2">
    <source>
        <dbReference type="PROSITE" id="PS51832"/>
    </source>
</evidence>
<dbReference type="PANTHER" id="PTHR45228">
    <property type="entry name" value="CYCLIC DI-GMP PHOSPHODIESTERASE TM_0186-RELATED"/>
    <property type="match status" value="1"/>
</dbReference>
<feature type="domain" description="HD-GYP" evidence="2">
    <location>
        <begin position="186"/>
        <end position="374"/>
    </location>
</feature>
<accession>A0A6J4R1F3</accession>
<dbReference type="SMART" id="SM00065">
    <property type="entry name" value="GAF"/>
    <property type="match status" value="1"/>
</dbReference>
<sequence>MQPNSNGAPPSPAYGRTDRASEAGRLEGLADLASGRAAGSVERTMALAREALGMDVAFVSKFADDRMEFRALEGDAGSFGLREGGGVPLEGTFCKRVVEGTLPNVVPDAGSDGRVSGLEVTREAGIGSYVGVPLLFSDGRVYGTLCCLSHSPEPRLQERDARFVEVLARLVADQIEREELEAERRRLEVRATGVGALLAALVARDGYTGDHSRALVGQAAAVARRMGLSEEKVAEVEQVALLHDIGKIGVGDAILSKPGPLNEAEREVMRMHSVIGEEIVASTEGLSHLAPAIRAEHERWDGGGYPDGLSGEGIPVASRIVFVCDAFHAMTSDRPYRRAMGAEAALRELENNAGSQFCPRTVEAFVGVVGQGRE</sequence>
<evidence type="ECO:0000313" key="3">
    <source>
        <dbReference type="EMBL" id="CAA9454335.1"/>
    </source>
</evidence>
<dbReference type="InterPro" id="IPR003607">
    <property type="entry name" value="HD/PDEase_dom"/>
</dbReference>
<dbReference type="SUPFAM" id="SSF55781">
    <property type="entry name" value="GAF domain-like"/>
    <property type="match status" value="1"/>
</dbReference>
<dbReference type="PROSITE" id="PS51832">
    <property type="entry name" value="HD_GYP"/>
    <property type="match status" value="1"/>
</dbReference>
<dbReference type="SMART" id="SM00471">
    <property type="entry name" value="HDc"/>
    <property type="match status" value="1"/>
</dbReference>
<dbReference type="InterPro" id="IPR006674">
    <property type="entry name" value="HD_domain"/>
</dbReference>
<dbReference type="Pfam" id="PF13487">
    <property type="entry name" value="HD_5"/>
    <property type="match status" value="1"/>
</dbReference>
<dbReference type="InterPro" id="IPR003018">
    <property type="entry name" value="GAF"/>
</dbReference>
<dbReference type="InterPro" id="IPR029016">
    <property type="entry name" value="GAF-like_dom_sf"/>
</dbReference>
<feature type="domain" description="HD" evidence="1">
    <location>
        <begin position="208"/>
        <end position="330"/>
    </location>
</feature>